<organism evidence="1 2">
    <name type="scientific">Ceratodon purpureus</name>
    <name type="common">Fire moss</name>
    <name type="synonym">Dicranum purpureum</name>
    <dbReference type="NCBI Taxonomy" id="3225"/>
    <lineage>
        <taxon>Eukaryota</taxon>
        <taxon>Viridiplantae</taxon>
        <taxon>Streptophyta</taxon>
        <taxon>Embryophyta</taxon>
        <taxon>Bryophyta</taxon>
        <taxon>Bryophytina</taxon>
        <taxon>Bryopsida</taxon>
        <taxon>Dicranidae</taxon>
        <taxon>Pseudoditrichales</taxon>
        <taxon>Ditrichaceae</taxon>
        <taxon>Ceratodon</taxon>
    </lineage>
</organism>
<evidence type="ECO:0000313" key="1">
    <source>
        <dbReference type="EMBL" id="KAG0579701.1"/>
    </source>
</evidence>
<protein>
    <submittedName>
        <fullName evidence="1">Uncharacterized protein</fullName>
    </submittedName>
</protein>
<sequence>MAAYEYVTFGNFSYLSPQQHNAIRTRVTKEIQSSSKVLTCTLARVAINRWPEDLISVSGEFFCKKDRNVKASVQIISRPDLRISDSWQRGLSTRSEISISL</sequence>
<accession>A0A8T0IA86</accession>
<reference evidence="1" key="1">
    <citation type="submission" date="2020-06" db="EMBL/GenBank/DDBJ databases">
        <title>WGS assembly of Ceratodon purpureus strain R40.</title>
        <authorList>
            <person name="Carey S.B."/>
            <person name="Jenkins J."/>
            <person name="Shu S."/>
            <person name="Lovell J.T."/>
            <person name="Sreedasyam A."/>
            <person name="Maumus F."/>
            <person name="Tiley G.P."/>
            <person name="Fernandez-Pozo N."/>
            <person name="Barry K."/>
            <person name="Chen C."/>
            <person name="Wang M."/>
            <person name="Lipzen A."/>
            <person name="Daum C."/>
            <person name="Saski C.A."/>
            <person name="Payton A.C."/>
            <person name="Mcbreen J.C."/>
            <person name="Conrad R.E."/>
            <person name="Kollar L.M."/>
            <person name="Olsson S."/>
            <person name="Huttunen S."/>
            <person name="Landis J.B."/>
            <person name="Wickett N.J."/>
            <person name="Johnson M.G."/>
            <person name="Rensing S.A."/>
            <person name="Grimwood J."/>
            <person name="Schmutz J."/>
            <person name="Mcdaniel S.F."/>
        </authorList>
    </citation>
    <scope>NUCLEOTIDE SEQUENCE</scope>
    <source>
        <strain evidence="1">R40</strain>
    </source>
</reference>
<keyword evidence="2" id="KW-1185">Reference proteome</keyword>
<gene>
    <name evidence="1" type="ORF">KC19_4G117900</name>
</gene>
<dbReference type="Proteomes" id="UP000822688">
    <property type="component" value="Chromosome 4"/>
</dbReference>
<proteinExistence type="predicted"/>
<dbReference type="EMBL" id="CM026424">
    <property type="protein sequence ID" value="KAG0579701.1"/>
    <property type="molecule type" value="Genomic_DNA"/>
</dbReference>
<name>A0A8T0IA86_CERPU</name>
<evidence type="ECO:0000313" key="2">
    <source>
        <dbReference type="Proteomes" id="UP000822688"/>
    </source>
</evidence>
<comment type="caution">
    <text evidence="1">The sequence shown here is derived from an EMBL/GenBank/DDBJ whole genome shotgun (WGS) entry which is preliminary data.</text>
</comment>
<dbReference type="AlphaFoldDB" id="A0A8T0IA86"/>